<dbReference type="SUPFAM" id="SSF53474">
    <property type="entry name" value="alpha/beta-Hydrolases"/>
    <property type="match status" value="1"/>
</dbReference>
<dbReference type="EMBL" id="PGGS01000191">
    <property type="protein sequence ID" value="PNH07227.1"/>
    <property type="molecule type" value="Genomic_DNA"/>
</dbReference>
<dbReference type="PANTHER" id="PTHR11614">
    <property type="entry name" value="PHOSPHOLIPASE-RELATED"/>
    <property type="match status" value="1"/>
</dbReference>
<dbReference type="Proteomes" id="UP000236333">
    <property type="component" value="Unassembled WGS sequence"/>
</dbReference>
<name>A0A2J8A3Z6_9CHLO</name>
<dbReference type="AlphaFoldDB" id="A0A2J8A3Z6"/>
<keyword evidence="4" id="KW-1185">Reference proteome</keyword>
<evidence type="ECO:0000259" key="2">
    <source>
        <dbReference type="Pfam" id="PF12146"/>
    </source>
</evidence>
<dbReference type="InterPro" id="IPR022742">
    <property type="entry name" value="Hydrolase_4"/>
</dbReference>
<feature type="region of interest" description="Disordered" evidence="1">
    <location>
        <begin position="199"/>
        <end position="227"/>
    </location>
</feature>
<feature type="domain" description="Serine aminopeptidase S33" evidence="2">
    <location>
        <begin position="56"/>
        <end position="178"/>
    </location>
</feature>
<proteinExistence type="predicted"/>
<evidence type="ECO:0000313" key="4">
    <source>
        <dbReference type="Proteomes" id="UP000236333"/>
    </source>
</evidence>
<protein>
    <recommendedName>
        <fullName evidence="2">Serine aminopeptidase S33 domain-containing protein</fullName>
    </recommendedName>
</protein>
<dbReference type="Pfam" id="PF12146">
    <property type="entry name" value="Hydrolase_4"/>
    <property type="match status" value="1"/>
</dbReference>
<feature type="compositionally biased region" description="Gly residues" evidence="1">
    <location>
        <begin position="208"/>
        <end position="218"/>
    </location>
</feature>
<gene>
    <name evidence="3" type="ORF">TSOC_006311</name>
</gene>
<evidence type="ECO:0000256" key="1">
    <source>
        <dbReference type="SAM" id="MobiDB-lite"/>
    </source>
</evidence>
<evidence type="ECO:0000313" key="3">
    <source>
        <dbReference type="EMBL" id="PNH07227.1"/>
    </source>
</evidence>
<dbReference type="OrthoDB" id="2498029at2759"/>
<comment type="caution">
    <text evidence="3">The sequence shown here is derived from an EMBL/GenBank/DDBJ whole genome shotgun (WGS) entry which is preliminary data.</text>
</comment>
<dbReference type="InterPro" id="IPR029058">
    <property type="entry name" value="AB_hydrolase_fold"/>
</dbReference>
<reference evidence="3 4" key="1">
    <citation type="journal article" date="2017" name="Mol. Biol. Evol.">
        <title>The 4-celled Tetrabaena socialis nuclear genome reveals the essential components for genetic control of cell number at the origin of multicellularity in the volvocine lineage.</title>
        <authorList>
            <person name="Featherston J."/>
            <person name="Arakaki Y."/>
            <person name="Hanschen E.R."/>
            <person name="Ferris P.J."/>
            <person name="Michod R.E."/>
            <person name="Olson B.J.S.C."/>
            <person name="Nozaki H."/>
            <person name="Durand P.M."/>
        </authorList>
    </citation>
    <scope>NUCLEOTIDE SEQUENCE [LARGE SCALE GENOMIC DNA]</scope>
    <source>
        <strain evidence="3 4">NIES-571</strain>
    </source>
</reference>
<dbReference type="Gene3D" id="3.40.50.1820">
    <property type="entry name" value="alpha/beta hydrolase"/>
    <property type="match status" value="1"/>
</dbReference>
<dbReference type="InterPro" id="IPR051044">
    <property type="entry name" value="MAG_DAG_Lipase"/>
</dbReference>
<sequence length="227" mass="23906">MAGIAGTPGTFLNARAQRLHTLAYRPARLPASALLFVHHGLGEHCGRYDKAAGPRRRVQAMMGGLMAALVPRARLVPAVRPQDMSQDPQVVADYISDPLNTVGPVRARTGNEMLRGFHAINAAASQLTLPVFVAHGTRDACTNAAASRRFVEGPGGVSSEDRVFRSVEGGFHELLHGPEWEACTRELLAWMRARGAGAEAGPEAGVGAEAGGVEGGMEAGAPEQSRL</sequence>
<organism evidence="3 4">
    <name type="scientific">Tetrabaena socialis</name>
    <dbReference type="NCBI Taxonomy" id="47790"/>
    <lineage>
        <taxon>Eukaryota</taxon>
        <taxon>Viridiplantae</taxon>
        <taxon>Chlorophyta</taxon>
        <taxon>core chlorophytes</taxon>
        <taxon>Chlorophyceae</taxon>
        <taxon>CS clade</taxon>
        <taxon>Chlamydomonadales</taxon>
        <taxon>Tetrabaenaceae</taxon>
        <taxon>Tetrabaena</taxon>
    </lineage>
</organism>
<accession>A0A2J8A3Z6</accession>